<dbReference type="GO" id="GO:0006508">
    <property type="term" value="P:proteolysis"/>
    <property type="evidence" value="ECO:0007669"/>
    <property type="project" value="UniProtKB-KW"/>
</dbReference>
<dbReference type="GO" id="GO:0016579">
    <property type="term" value="P:protein deubiquitination"/>
    <property type="evidence" value="ECO:0007669"/>
    <property type="project" value="InterPro"/>
</dbReference>
<evidence type="ECO:0000256" key="4">
    <source>
        <dbReference type="ARBA" id="ARBA00022670"/>
    </source>
</evidence>
<dbReference type="PROSITE" id="PS00973">
    <property type="entry name" value="USP_2"/>
    <property type="match status" value="1"/>
</dbReference>
<dbReference type="GO" id="GO:0005634">
    <property type="term" value="C:nucleus"/>
    <property type="evidence" value="ECO:0007669"/>
    <property type="project" value="TreeGrafter"/>
</dbReference>
<keyword evidence="5 8" id="KW-0378">Hydrolase</keyword>
<evidence type="ECO:0000256" key="5">
    <source>
        <dbReference type="ARBA" id="ARBA00022801"/>
    </source>
</evidence>
<keyword evidence="9" id="KW-1185">Reference proteome</keyword>
<dbReference type="RefSeq" id="XP_004828660.1">
    <property type="nucleotide sequence ID" value="XM_004828603.1"/>
</dbReference>
<dbReference type="PANTHER" id="PTHR24006">
    <property type="entry name" value="UBIQUITIN CARBOXYL-TERMINAL HYDROLASE"/>
    <property type="match status" value="1"/>
</dbReference>
<gene>
    <name evidence="8" type="ORF">BEWA_018380</name>
</gene>
<dbReference type="SUPFAM" id="SSF54001">
    <property type="entry name" value="Cysteine proteinases"/>
    <property type="match status" value="1"/>
</dbReference>
<dbReference type="PANTHER" id="PTHR24006:SF733">
    <property type="entry name" value="RE52890P"/>
    <property type="match status" value="1"/>
</dbReference>
<comment type="catalytic activity">
    <reaction evidence="1">
        <text>Thiol-dependent hydrolysis of ester, thioester, amide, peptide and isopeptide bonds formed by the C-terminal Gly of ubiquitin (a 76-residue protein attached to proteins as an intracellular targeting signal).</text>
        <dbReference type="EC" id="3.4.19.12"/>
    </reaction>
</comment>
<dbReference type="KEGG" id="beq:BEWA_018380"/>
<feature type="domain" description="USP" evidence="7">
    <location>
        <begin position="61"/>
        <end position="397"/>
    </location>
</feature>
<feature type="region of interest" description="Disordered" evidence="6">
    <location>
        <begin position="1"/>
        <end position="26"/>
    </location>
</feature>
<dbReference type="InterPro" id="IPR038765">
    <property type="entry name" value="Papain-like_cys_pep_sf"/>
</dbReference>
<dbReference type="AlphaFoldDB" id="L0AVT0"/>
<evidence type="ECO:0000259" key="7">
    <source>
        <dbReference type="PROSITE" id="PS50235"/>
    </source>
</evidence>
<dbReference type="GO" id="GO:0004843">
    <property type="term" value="F:cysteine-type deubiquitinase activity"/>
    <property type="evidence" value="ECO:0007669"/>
    <property type="project" value="UniProtKB-EC"/>
</dbReference>
<dbReference type="InterPro" id="IPR028889">
    <property type="entry name" value="USP"/>
</dbReference>
<protein>
    <recommendedName>
        <fullName evidence="3">ubiquitinyl hydrolase 1</fullName>
        <ecNumber evidence="3">3.4.19.12</ecNumber>
    </recommendedName>
</protein>
<evidence type="ECO:0000256" key="6">
    <source>
        <dbReference type="SAM" id="MobiDB-lite"/>
    </source>
</evidence>
<evidence type="ECO:0000256" key="2">
    <source>
        <dbReference type="ARBA" id="ARBA00009085"/>
    </source>
</evidence>
<dbReference type="Proteomes" id="UP000031512">
    <property type="component" value="Chromosome 1"/>
</dbReference>
<dbReference type="VEuPathDB" id="PiroplasmaDB:BEWA_018380"/>
<dbReference type="GeneID" id="15807071"/>
<proteinExistence type="inferred from homology"/>
<dbReference type="GO" id="GO:0005829">
    <property type="term" value="C:cytosol"/>
    <property type="evidence" value="ECO:0007669"/>
    <property type="project" value="TreeGrafter"/>
</dbReference>
<dbReference type="Gene3D" id="3.90.70.10">
    <property type="entry name" value="Cysteine proteinases"/>
    <property type="match status" value="1"/>
</dbReference>
<dbReference type="eggNOG" id="KOG1864">
    <property type="taxonomic scope" value="Eukaryota"/>
</dbReference>
<dbReference type="InterPro" id="IPR050164">
    <property type="entry name" value="Peptidase_C19"/>
</dbReference>
<dbReference type="PROSITE" id="PS50235">
    <property type="entry name" value="USP_3"/>
    <property type="match status" value="1"/>
</dbReference>
<evidence type="ECO:0000256" key="3">
    <source>
        <dbReference type="ARBA" id="ARBA00012759"/>
    </source>
</evidence>
<dbReference type="OrthoDB" id="292964at2759"/>
<dbReference type="EMBL" id="CP001669">
    <property type="protein sequence ID" value="AFZ78994.1"/>
    <property type="molecule type" value="Genomic_DNA"/>
</dbReference>
<sequence length="398" mass="45571">MVTVGSNRTPSNSSDVSGSTSPGECQSGSENGNLMYMLKNCLIISKDVVNRSMCNENIKYCGFENRSNNCYCNVVLQSLYSSHDFRTRMIRLKKIGTGISGELGKLYSKCVAANGIVIYIFSGFYDVIEIQSPKSFLKKVCSTNDDFVLGDQQDAHEFLTYIINLMIDEIRELEDDYLRPKSQSLKNTGKRKTEKRTWLNELVEGFVKSETRCHECKNVTGIMEPFITISLDINDNCDINSCLERYCDAELLTGKDQFFCDTCNKYCDASKKVVFDLMPPLLILHLKRFKYNVQAGNNQKDIYSAFERLPYSVISRNIIKIKCQRHTHPIVYELFSVILHIGTSPHYGHYINISRMGEQWFKCDDTSIHKLHNFHQDVGDEHSSGSDGSYILFYRIKE</sequence>
<organism evidence="8 9">
    <name type="scientific">Theileria equi strain WA</name>
    <dbReference type="NCBI Taxonomy" id="1537102"/>
    <lineage>
        <taxon>Eukaryota</taxon>
        <taxon>Sar</taxon>
        <taxon>Alveolata</taxon>
        <taxon>Apicomplexa</taxon>
        <taxon>Aconoidasida</taxon>
        <taxon>Piroplasmida</taxon>
        <taxon>Theileriidae</taxon>
        <taxon>Theileria</taxon>
    </lineage>
</organism>
<name>L0AVT0_THEEQ</name>
<dbReference type="InterPro" id="IPR018200">
    <property type="entry name" value="USP_CS"/>
</dbReference>
<accession>L0AVT0</accession>
<dbReference type="EC" id="3.4.19.12" evidence="3"/>
<dbReference type="InterPro" id="IPR001394">
    <property type="entry name" value="Peptidase_C19_UCH"/>
</dbReference>
<dbReference type="Pfam" id="PF00443">
    <property type="entry name" value="UCH"/>
    <property type="match status" value="1"/>
</dbReference>
<comment type="similarity">
    <text evidence="2">Belongs to the peptidase C19 family.</text>
</comment>
<evidence type="ECO:0000256" key="1">
    <source>
        <dbReference type="ARBA" id="ARBA00000707"/>
    </source>
</evidence>
<evidence type="ECO:0000313" key="8">
    <source>
        <dbReference type="EMBL" id="AFZ78994.1"/>
    </source>
</evidence>
<evidence type="ECO:0000313" key="9">
    <source>
        <dbReference type="Proteomes" id="UP000031512"/>
    </source>
</evidence>
<reference evidence="8 9" key="1">
    <citation type="journal article" date="2012" name="BMC Genomics">
        <title>Comparative genomic analysis and phylogenetic position of Theileria equi.</title>
        <authorList>
            <person name="Kappmeyer L.S."/>
            <person name="Thiagarajan M."/>
            <person name="Herndon D.R."/>
            <person name="Ramsay J.D."/>
            <person name="Caler E."/>
            <person name="Djikeng A."/>
            <person name="Gillespie J.J."/>
            <person name="Lau A.O."/>
            <person name="Roalson E.H."/>
            <person name="Silva J.C."/>
            <person name="Silva M.G."/>
            <person name="Suarez C.E."/>
            <person name="Ueti M.W."/>
            <person name="Nene V.M."/>
            <person name="Mealey R.H."/>
            <person name="Knowles D.P."/>
            <person name="Brayton K.A."/>
        </authorList>
    </citation>
    <scope>NUCLEOTIDE SEQUENCE [LARGE SCALE GENOMIC DNA]</scope>
    <source>
        <strain evidence="8 9">WA</strain>
    </source>
</reference>
<keyword evidence="4" id="KW-0645">Protease</keyword>
<dbReference type="STRING" id="1537102.L0AVT0"/>